<sequence>MRMFFEDVEKSKKGKIRVSLEKYLLNHSRPKVFDFWTFFM</sequence>
<keyword evidence="2" id="KW-1185">Reference proteome</keyword>
<dbReference type="Proteomes" id="UP000045051">
    <property type="component" value="Unassembled WGS sequence"/>
</dbReference>
<accession>A0A0B7IHI4</accession>
<dbReference type="EMBL" id="CDOI01000195">
    <property type="protein sequence ID" value="CEN49428.1"/>
    <property type="molecule type" value="Genomic_DNA"/>
</dbReference>
<organism evidence="1 2">
    <name type="scientific">Capnocytophaga canis</name>
    <dbReference type="NCBI Taxonomy" id="1848903"/>
    <lineage>
        <taxon>Bacteria</taxon>
        <taxon>Pseudomonadati</taxon>
        <taxon>Bacteroidota</taxon>
        <taxon>Flavobacteriia</taxon>
        <taxon>Flavobacteriales</taxon>
        <taxon>Flavobacteriaceae</taxon>
        <taxon>Capnocytophaga</taxon>
    </lineage>
</organism>
<dbReference type="AlphaFoldDB" id="A0A0B7IHI4"/>
<evidence type="ECO:0000313" key="2">
    <source>
        <dbReference type="Proteomes" id="UP000045051"/>
    </source>
</evidence>
<protein>
    <submittedName>
        <fullName evidence="1">Uncharacterized protein</fullName>
    </submittedName>
</protein>
<name>A0A0B7IHI4_9FLAO</name>
<gene>
    <name evidence="1" type="ORF">CCAND38_80104</name>
</gene>
<reference evidence="1 2" key="1">
    <citation type="submission" date="2015-01" db="EMBL/GenBank/DDBJ databases">
        <authorList>
            <person name="MANFREDI Pablo"/>
        </authorList>
    </citation>
    <scope>NUCLEOTIDE SEQUENCE [LARGE SCALE GENOMIC DNA]</scope>
    <source>
        <strain evidence="1 2">CcD38</strain>
    </source>
</reference>
<proteinExistence type="predicted"/>
<evidence type="ECO:0000313" key="1">
    <source>
        <dbReference type="EMBL" id="CEN49428.1"/>
    </source>
</evidence>